<dbReference type="OrthoDB" id="1678912at2759"/>
<evidence type="ECO:0000259" key="3">
    <source>
        <dbReference type="PROSITE" id="PS51183"/>
    </source>
</evidence>
<comment type="subcellular location">
    <subcellularLocation>
        <location evidence="1">Nucleus</location>
    </subcellularLocation>
</comment>
<dbReference type="PANTHER" id="PTHR10694:SF113">
    <property type="entry name" value="PROTEIN JUMONJI"/>
    <property type="match status" value="1"/>
</dbReference>
<evidence type="ECO:0000313" key="6">
    <source>
        <dbReference type="RefSeq" id="XP_011080056.1"/>
    </source>
</evidence>
<proteinExistence type="predicted"/>
<dbReference type="Pfam" id="PF02375">
    <property type="entry name" value="JmjN"/>
    <property type="match status" value="1"/>
</dbReference>
<name>A0A6I9T7F9_SESIN</name>
<dbReference type="GO" id="GO:0000785">
    <property type="term" value="C:chromatin"/>
    <property type="evidence" value="ECO:0007669"/>
    <property type="project" value="TreeGrafter"/>
</dbReference>
<evidence type="ECO:0000313" key="7">
    <source>
        <dbReference type="RefSeq" id="XP_011080057.1"/>
    </source>
</evidence>
<dbReference type="Pfam" id="PF02928">
    <property type="entry name" value="zf-C5HC2"/>
    <property type="match status" value="1"/>
</dbReference>
<evidence type="ECO:0000259" key="4">
    <source>
        <dbReference type="PROSITE" id="PS51184"/>
    </source>
</evidence>
<evidence type="ECO:0000256" key="2">
    <source>
        <dbReference type="ARBA" id="ARBA00023242"/>
    </source>
</evidence>
<accession>A0A6I9T7F9</accession>
<dbReference type="GO" id="GO:0005634">
    <property type="term" value="C:nucleus"/>
    <property type="evidence" value="ECO:0007669"/>
    <property type="project" value="UniProtKB-SubCell"/>
</dbReference>
<dbReference type="PROSITE" id="PS51183">
    <property type="entry name" value="JMJN"/>
    <property type="match status" value="1"/>
</dbReference>
<gene>
    <name evidence="6 7 8 9" type="primary">LOC105163425</name>
</gene>
<evidence type="ECO:0000313" key="5">
    <source>
        <dbReference type="Proteomes" id="UP000504604"/>
    </source>
</evidence>
<dbReference type="RefSeq" id="XP_011080056.1">
    <property type="nucleotide sequence ID" value="XM_011081754.2"/>
</dbReference>
<feature type="domain" description="JmjC" evidence="4">
    <location>
        <begin position="351"/>
        <end position="516"/>
    </location>
</feature>
<evidence type="ECO:0000313" key="8">
    <source>
        <dbReference type="RefSeq" id="XP_011080058.1"/>
    </source>
</evidence>
<protein>
    <submittedName>
        <fullName evidence="6 7 8">Lysine-specific demethylase JMJ16 isoform X1</fullName>
    </submittedName>
</protein>
<dbReference type="InterPro" id="IPR003347">
    <property type="entry name" value="JmjC_dom"/>
</dbReference>
<dbReference type="InterPro" id="IPR004198">
    <property type="entry name" value="Znf_C5HC2"/>
</dbReference>
<dbReference type="InterPro" id="IPR003349">
    <property type="entry name" value="JmjN"/>
</dbReference>
<keyword evidence="2" id="KW-0539">Nucleus</keyword>
<dbReference type="SUPFAM" id="SSF51197">
    <property type="entry name" value="Clavaminate synthase-like"/>
    <property type="match status" value="1"/>
</dbReference>
<dbReference type="SMART" id="SM00545">
    <property type="entry name" value="JmjN"/>
    <property type="match status" value="1"/>
</dbReference>
<evidence type="ECO:0000313" key="9">
    <source>
        <dbReference type="RefSeq" id="XP_011080059.1"/>
    </source>
</evidence>
<evidence type="ECO:0000256" key="1">
    <source>
        <dbReference type="ARBA" id="ARBA00004123"/>
    </source>
</evidence>
<dbReference type="PROSITE" id="PS51184">
    <property type="entry name" value="JMJC"/>
    <property type="match status" value="1"/>
</dbReference>
<keyword evidence="5" id="KW-1185">Reference proteome</keyword>
<dbReference type="SMART" id="SM00558">
    <property type="entry name" value="JmjC"/>
    <property type="match status" value="1"/>
</dbReference>
<dbReference type="Proteomes" id="UP000504604">
    <property type="component" value="Linkage group LG6"/>
</dbReference>
<reference evidence="6 7" key="1">
    <citation type="submission" date="2025-04" db="UniProtKB">
        <authorList>
            <consortium name="RefSeq"/>
        </authorList>
    </citation>
    <scope>IDENTIFICATION</scope>
</reference>
<dbReference type="GO" id="GO:0034647">
    <property type="term" value="F:histone H3K4me/H3K4me2/H3K4me3 demethylase activity"/>
    <property type="evidence" value="ECO:0007669"/>
    <property type="project" value="TreeGrafter"/>
</dbReference>
<dbReference type="PANTHER" id="PTHR10694">
    <property type="entry name" value="LYSINE-SPECIFIC DEMETHYLASE"/>
    <property type="match status" value="1"/>
</dbReference>
<dbReference type="AlphaFoldDB" id="A0A6I9T7F9"/>
<dbReference type="KEGG" id="sind:105163425"/>
<dbReference type="RefSeq" id="XP_011080058.1">
    <property type="nucleotide sequence ID" value="XM_011081756.2"/>
</dbReference>
<dbReference type="GeneID" id="105163425"/>
<dbReference type="GO" id="GO:0010468">
    <property type="term" value="P:regulation of gene expression"/>
    <property type="evidence" value="ECO:0007669"/>
    <property type="project" value="TreeGrafter"/>
</dbReference>
<dbReference type="RefSeq" id="XP_011080059.1">
    <property type="nucleotide sequence ID" value="XM_011081757.2"/>
</dbReference>
<dbReference type="RefSeq" id="XP_011080057.1">
    <property type="nucleotide sequence ID" value="XM_011081755.2"/>
</dbReference>
<organism evidence="5 6">
    <name type="scientific">Sesamum indicum</name>
    <name type="common">Oriental sesame</name>
    <name type="synonym">Sesamum orientale</name>
    <dbReference type="NCBI Taxonomy" id="4182"/>
    <lineage>
        <taxon>Eukaryota</taxon>
        <taxon>Viridiplantae</taxon>
        <taxon>Streptophyta</taxon>
        <taxon>Embryophyta</taxon>
        <taxon>Tracheophyta</taxon>
        <taxon>Spermatophyta</taxon>
        <taxon>Magnoliopsida</taxon>
        <taxon>eudicotyledons</taxon>
        <taxon>Gunneridae</taxon>
        <taxon>Pentapetalae</taxon>
        <taxon>asterids</taxon>
        <taxon>lamiids</taxon>
        <taxon>Lamiales</taxon>
        <taxon>Pedaliaceae</taxon>
        <taxon>Sesamum</taxon>
    </lineage>
</organism>
<dbReference type="Gene3D" id="2.60.120.650">
    <property type="entry name" value="Cupin"/>
    <property type="match status" value="1"/>
</dbReference>
<dbReference type="Pfam" id="PF02373">
    <property type="entry name" value="JmjC"/>
    <property type="match status" value="1"/>
</dbReference>
<feature type="domain" description="JmjN" evidence="3">
    <location>
        <begin position="138"/>
        <end position="179"/>
    </location>
</feature>
<sequence length="809" mass="90794">MGTKRSISYVTDNTEENLSVPPGFVSLTSFTLKRKVTDQEAADPMAVAGESRSVLISGPLSNVDIEKLKTSFTQKPWICHDQVPQKYDCEETEVEMKDPISAFLPKGVIRGCANCNDCVKVTARWHPEEACLPALDDAPIFRPTEEEFKDTLKYIAKIYSKAERYGICRIVPPPSWRPPCVLQDKTTWEASKFKTHIQKVHGLGNLYLKRRLSRFNEKMADEMSKVAASMGLESCNEVVADSKESKSIAVTSEFENGPELTLKSFKKYADDFKRQYFSEDGKVKDPDISVIAVQEQWGPLIARIEGEYWRIVESPSEEIEVLCGTNLGCQTLGSGFPSKGGPARSMDDYSGYVESGWNLNNTPKLSGSLLPLGCYNTSAILVPQLFIGMCFASQFWRNEEHDLYSLSYMHLGDPKVWYSVPGRYRFKFVEVAKKLFPQLSKHPKLLHELVAQLSPSMLMSEGIPVYRCVQNHSEFVLIFPGAYHSEFSCGFNCSEAVCFAPFEWLSHGQDIVELYAEYCLKTSISHDRLLLGAAMEAVSTQWDSFAMKNSSFNNQLWKGVCGKDGILTKVLKSRVRNEGIRRKHLCNLSQLRELDEFDITTKRECCICLYDLYLSAASCLCSPNRYSCLRHVKELCSCAWGTKYFYFRYEIAELNVLVEALEGNLKAIHSWAKRKDETDALQELNPRNNVGEQEKPNVISPRMSAGSPYELNGRASNKNLVPASNWANEENKSTAGSGPAYERNVIASNKSVMPASERRGAKDEYVSMTCMFPSPDTSLGNNAHHSASSLSTQKNVAQTVVILLSDNED</sequence>